<evidence type="ECO:0000313" key="4">
    <source>
        <dbReference type="Proteomes" id="UP001157138"/>
    </source>
</evidence>
<dbReference type="InterPro" id="IPR025738">
    <property type="entry name" value="BatD"/>
</dbReference>
<keyword evidence="2" id="KW-0732">Signal</keyword>
<sequence length="435" mass="49841">MNVSLKCCLSSGLVWLLMSVAIMASSVARAQDILDLERSHDVELLVWVGKPVKEPNRSKTPQFSVNEQVILYIEVATPRWFTGGTRIGSIEIPNVIVKQRNQLATNYTEKKLGKTWSRQRWEVTLYPQSSGKFVVPSIPVRIQVSAPNGEKVTGTLYTKPIHFLASVPSGLLSDNTPWFTATDVKLKQNWSTSHEDLKVGDVITRSVAIDVKDSLSVLLPELLSKQATPQYQTYSKPNTLTDTQTRGNYQSSRIEEVVYVLQQGGEVRIPEYRFQWWNSKTKQLETEVVAGKMFTVKHTLKSFLLAYAWWLWASVTLISAIIIVAIIARRYYRAHPMPSWWVFHKTLRQQHWAVARTLLYKHLWINTNKLELTKADSSDNWQTLSGRLQGGYQDKRLFKSLWKAISRMKSARQRLAFPKALPKLSQKLVSHRDDE</sequence>
<keyword evidence="4" id="KW-1185">Reference proteome</keyword>
<feature type="signal peptide" evidence="2">
    <location>
        <begin position="1"/>
        <end position="30"/>
    </location>
</feature>
<dbReference type="RefSeq" id="WP_284193651.1">
    <property type="nucleotide sequence ID" value="NZ_BSPW01000084.1"/>
</dbReference>
<protein>
    <recommendedName>
        <fullName evidence="5">Protein BatD</fullName>
    </recommendedName>
</protein>
<accession>A0ABQ6F4N3</accession>
<proteinExistence type="predicted"/>
<organism evidence="3 4">
    <name type="scientific">Vibrio zhanjiangensis</name>
    <dbReference type="NCBI Taxonomy" id="1046128"/>
    <lineage>
        <taxon>Bacteria</taxon>
        <taxon>Pseudomonadati</taxon>
        <taxon>Pseudomonadota</taxon>
        <taxon>Gammaproteobacteria</taxon>
        <taxon>Vibrionales</taxon>
        <taxon>Vibrionaceae</taxon>
        <taxon>Vibrio</taxon>
    </lineage>
</organism>
<keyword evidence="1" id="KW-0812">Transmembrane</keyword>
<dbReference type="PANTHER" id="PTHR40940:SF1">
    <property type="entry name" value="PROTEIN BATD"/>
    <property type="match status" value="1"/>
</dbReference>
<dbReference type="EMBL" id="BSPW01000084">
    <property type="protein sequence ID" value="GLT19815.1"/>
    <property type="molecule type" value="Genomic_DNA"/>
</dbReference>
<evidence type="ECO:0008006" key="5">
    <source>
        <dbReference type="Google" id="ProtNLM"/>
    </source>
</evidence>
<name>A0ABQ6F4N3_9VIBR</name>
<dbReference type="Proteomes" id="UP001157138">
    <property type="component" value="Unassembled WGS sequence"/>
</dbReference>
<gene>
    <name evidence="3" type="ORF">GCM10007938_35980</name>
</gene>
<comment type="caution">
    <text evidence="3">The sequence shown here is derived from an EMBL/GenBank/DDBJ whole genome shotgun (WGS) entry which is preliminary data.</text>
</comment>
<keyword evidence="1" id="KW-1133">Transmembrane helix</keyword>
<evidence type="ECO:0000313" key="3">
    <source>
        <dbReference type="EMBL" id="GLT19815.1"/>
    </source>
</evidence>
<dbReference type="PANTHER" id="PTHR40940">
    <property type="entry name" value="PROTEIN BATD-RELATED"/>
    <property type="match status" value="1"/>
</dbReference>
<evidence type="ECO:0000256" key="1">
    <source>
        <dbReference type="SAM" id="Phobius"/>
    </source>
</evidence>
<feature type="chain" id="PRO_5046378579" description="Protein BatD" evidence="2">
    <location>
        <begin position="31"/>
        <end position="435"/>
    </location>
</feature>
<reference evidence="4" key="1">
    <citation type="journal article" date="2019" name="Int. J. Syst. Evol. Microbiol.">
        <title>The Global Catalogue of Microorganisms (GCM) 10K type strain sequencing project: providing services to taxonomists for standard genome sequencing and annotation.</title>
        <authorList>
            <consortium name="The Broad Institute Genomics Platform"/>
            <consortium name="The Broad Institute Genome Sequencing Center for Infectious Disease"/>
            <person name="Wu L."/>
            <person name="Ma J."/>
        </authorList>
    </citation>
    <scope>NUCLEOTIDE SEQUENCE [LARGE SCALE GENOMIC DNA]</scope>
    <source>
        <strain evidence="4">NBRC 108723</strain>
    </source>
</reference>
<keyword evidence="1" id="KW-0472">Membrane</keyword>
<feature type="transmembrane region" description="Helical" evidence="1">
    <location>
        <begin position="307"/>
        <end position="328"/>
    </location>
</feature>
<evidence type="ECO:0000256" key="2">
    <source>
        <dbReference type="SAM" id="SignalP"/>
    </source>
</evidence>